<accession>A0ABX4XIE8</accession>
<evidence type="ECO:0000313" key="3">
    <source>
        <dbReference type="Proteomes" id="UP000236500"/>
    </source>
</evidence>
<evidence type="ECO:0000313" key="2">
    <source>
        <dbReference type="EMBL" id="PNP88434.1"/>
    </source>
</evidence>
<organism evidence="2 3">
    <name type="scientific">Listeria newyorkensis</name>
    <dbReference type="NCBI Taxonomy" id="1497681"/>
    <lineage>
        <taxon>Bacteria</taxon>
        <taxon>Bacillati</taxon>
        <taxon>Bacillota</taxon>
        <taxon>Bacilli</taxon>
        <taxon>Bacillales</taxon>
        <taxon>Listeriaceae</taxon>
        <taxon>Listeria</taxon>
    </lineage>
</organism>
<dbReference type="InterPro" id="IPR006998">
    <property type="entry name" value="DltD"/>
</dbReference>
<sequence length="424" mass="48072">MKKKLWMTFGPLLIAGAVFLFILFGPSSIFGGVSTSTVKKSATSMNPTVVQGVAIQQKMLATDKNYVPIFGSSELSRVDQFHPNVFAEKYNRGYTPFLIGRPGTQSLSHYLDIKAMGNELKGKKVVFVLSPQWFQPAGVDDGHFGGNFSPLQAYKFAMADEPPTAERRYAARRLLSYKVVKNDTTLAALLESIASPGPKTEVDMFTKTAAVAQVKILQRKDDLDSKFIQGSREEKVQKNLKLLPDALDYTTLDELATKTGESKVGTNPFFIKDSYYKKKLEPTINQLKDSRTNLSYDESPEYSDLQLVMDAFKEVGADVLFINPPVNGPWYDYIGASREKLQKYYDKSGKQITEQGFHYYDMSSYSDTPYFLEDTIHLSWRGWVAIDKKMDQFMKDKTKPTYEKTPKQFYFKQVLPPKKEDSKQ</sequence>
<dbReference type="InterPro" id="IPR023896">
    <property type="entry name" value="LTA_DltD"/>
</dbReference>
<dbReference type="RefSeq" id="WP_036088872.1">
    <property type="nucleotide sequence ID" value="NZ_BJEY01000012.1"/>
</dbReference>
<keyword evidence="1" id="KW-0472">Membrane</keyword>
<keyword evidence="3" id="KW-1185">Reference proteome</keyword>
<dbReference type="PANTHER" id="PTHR40039:SF1">
    <property type="entry name" value="PROTEIN DLTD"/>
    <property type="match status" value="1"/>
</dbReference>
<comment type="pathway">
    <text evidence="1">Cell wall biogenesis; lipoteichoic acid biosynthesis.</text>
</comment>
<comment type="caution">
    <text evidence="2">The sequence shown here is derived from an EMBL/GenBank/DDBJ whole genome shotgun (WGS) entry which is preliminary data.</text>
</comment>
<gene>
    <name evidence="2" type="ORF">BMT55_14650</name>
</gene>
<reference evidence="2 3" key="1">
    <citation type="submission" date="2016-11" db="EMBL/GenBank/DDBJ databases">
        <title>Whole Genome Sequence of Listeria newyorkensis.</title>
        <authorList>
            <person name="Frink S."/>
            <person name="Morales C."/>
            <person name="Kiang D."/>
        </authorList>
    </citation>
    <scope>NUCLEOTIDE SEQUENCE [LARGE SCALE GENOMIC DNA]</scope>
    <source>
        <strain evidence="2 3">F1604011-044</strain>
    </source>
</reference>
<dbReference type="EMBL" id="MPDH01000022">
    <property type="protein sequence ID" value="PNP88434.1"/>
    <property type="molecule type" value="Genomic_DNA"/>
</dbReference>
<protein>
    <recommendedName>
        <fullName evidence="1">Protein DltD</fullName>
    </recommendedName>
</protein>
<dbReference type="NCBIfam" id="TIGR04092">
    <property type="entry name" value="LTA_DltD"/>
    <property type="match status" value="1"/>
</dbReference>
<dbReference type="PANTHER" id="PTHR40039">
    <property type="entry name" value="PROTEIN DLTD"/>
    <property type="match status" value="1"/>
</dbReference>
<evidence type="ECO:0000256" key="1">
    <source>
        <dbReference type="PIRNR" id="PIRNR021438"/>
    </source>
</evidence>
<dbReference type="PIRSF" id="PIRSF021438">
    <property type="entry name" value="DltD"/>
    <property type="match status" value="1"/>
</dbReference>
<proteinExistence type="inferred from homology"/>
<keyword evidence="1" id="KW-1003">Cell membrane</keyword>
<dbReference type="Pfam" id="PF04914">
    <property type="entry name" value="DltD"/>
    <property type="match status" value="1"/>
</dbReference>
<dbReference type="Proteomes" id="UP000236500">
    <property type="component" value="Unassembled WGS sequence"/>
</dbReference>
<comment type="similarity">
    <text evidence="1">Belongs to the DltD family.</text>
</comment>
<name>A0ABX4XIE8_9LIST</name>
<dbReference type="SUPFAM" id="SSF52266">
    <property type="entry name" value="SGNH hydrolase"/>
    <property type="match status" value="1"/>
</dbReference>